<evidence type="ECO:0000313" key="1">
    <source>
        <dbReference type="EMBL" id="MBC3919510.1"/>
    </source>
</evidence>
<name>A0ABR6ZUI5_9BURK</name>
<dbReference type="RefSeq" id="WP_186948778.1">
    <property type="nucleotide sequence ID" value="NZ_JACOGF010000010.1"/>
</dbReference>
<reference evidence="1 2" key="1">
    <citation type="submission" date="2020-08" db="EMBL/GenBank/DDBJ databases">
        <title>Novel species isolated from subtropical streams in China.</title>
        <authorList>
            <person name="Lu H."/>
        </authorList>
    </citation>
    <scope>NUCLEOTIDE SEQUENCE [LARGE SCALE GENOMIC DNA]</scope>
    <source>
        <strain evidence="1 2">CY18W</strain>
    </source>
</reference>
<sequence>MSHTTITHLLVPDINERNFQCKSTDPFLINKNVWIPVRDVSLGGFFYDYIRNSANVVLGVRYWLINETVFDRHQVFKFFLNDSRFLFNHKDSFVDILFDKASVFDFENNLLFIDNAQDFGGEIVIKNEQKYGIAFQRVSVESQEI</sequence>
<evidence type="ECO:0000313" key="2">
    <source>
        <dbReference type="Proteomes" id="UP000650424"/>
    </source>
</evidence>
<gene>
    <name evidence="1" type="ORF">H8L32_18635</name>
</gene>
<organism evidence="1 2">
    <name type="scientific">Undibacterium hunanense</name>
    <dbReference type="NCBI Taxonomy" id="2762292"/>
    <lineage>
        <taxon>Bacteria</taxon>
        <taxon>Pseudomonadati</taxon>
        <taxon>Pseudomonadota</taxon>
        <taxon>Betaproteobacteria</taxon>
        <taxon>Burkholderiales</taxon>
        <taxon>Oxalobacteraceae</taxon>
        <taxon>Undibacterium</taxon>
    </lineage>
</organism>
<comment type="caution">
    <text evidence="1">The sequence shown here is derived from an EMBL/GenBank/DDBJ whole genome shotgun (WGS) entry which is preliminary data.</text>
</comment>
<protein>
    <submittedName>
        <fullName evidence="1">Uncharacterized protein</fullName>
    </submittedName>
</protein>
<dbReference type="EMBL" id="JACOGF010000010">
    <property type="protein sequence ID" value="MBC3919510.1"/>
    <property type="molecule type" value="Genomic_DNA"/>
</dbReference>
<proteinExistence type="predicted"/>
<keyword evidence="2" id="KW-1185">Reference proteome</keyword>
<accession>A0ABR6ZUI5</accession>
<dbReference type="Proteomes" id="UP000650424">
    <property type="component" value="Unassembled WGS sequence"/>
</dbReference>